<dbReference type="Gramene" id="PUZ69864">
    <property type="protein sequence ID" value="PUZ69864"/>
    <property type="gene ID" value="GQ55_2G156700"/>
</dbReference>
<keyword evidence="3" id="KW-1185">Reference proteome</keyword>
<proteinExistence type="predicted"/>
<organism evidence="2 3">
    <name type="scientific">Panicum hallii var. hallii</name>
    <dbReference type="NCBI Taxonomy" id="1504633"/>
    <lineage>
        <taxon>Eukaryota</taxon>
        <taxon>Viridiplantae</taxon>
        <taxon>Streptophyta</taxon>
        <taxon>Embryophyta</taxon>
        <taxon>Tracheophyta</taxon>
        <taxon>Spermatophyta</taxon>
        <taxon>Magnoliopsida</taxon>
        <taxon>Liliopsida</taxon>
        <taxon>Poales</taxon>
        <taxon>Poaceae</taxon>
        <taxon>PACMAD clade</taxon>
        <taxon>Panicoideae</taxon>
        <taxon>Panicodae</taxon>
        <taxon>Paniceae</taxon>
        <taxon>Panicinae</taxon>
        <taxon>Panicum</taxon>
        <taxon>Panicum sect. Panicum</taxon>
    </lineage>
</organism>
<evidence type="ECO:0000313" key="3">
    <source>
        <dbReference type="Proteomes" id="UP000244336"/>
    </source>
</evidence>
<evidence type="ECO:0000313" key="2">
    <source>
        <dbReference type="EMBL" id="PUZ69864.1"/>
    </source>
</evidence>
<evidence type="ECO:0000256" key="1">
    <source>
        <dbReference type="SAM" id="SignalP"/>
    </source>
</evidence>
<evidence type="ECO:0008006" key="4">
    <source>
        <dbReference type="Google" id="ProtNLM"/>
    </source>
</evidence>
<accession>A0A2T7EPW6</accession>
<name>A0A2T7EPW6_9POAL</name>
<dbReference type="EMBL" id="CM009750">
    <property type="protein sequence ID" value="PUZ69864.1"/>
    <property type="molecule type" value="Genomic_DNA"/>
</dbReference>
<feature type="chain" id="PRO_5015612711" description="Secreted protein" evidence="1">
    <location>
        <begin position="24"/>
        <end position="82"/>
    </location>
</feature>
<gene>
    <name evidence="2" type="ORF">GQ55_2G156700</name>
</gene>
<reference evidence="2 3" key="1">
    <citation type="submission" date="2018-04" db="EMBL/GenBank/DDBJ databases">
        <title>WGS assembly of Panicum hallii var. hallii HAL2.</title>
        <authorList>
            <person name="Lovell J."/>
            <person name="Jenkins J."/>
            <person name="Lowry D."/>
            <person name="Mamidi S."/>
            <person name="Sreedasyam A."/>
            <person name="Weng X."/>
            <person name="Barry K."/>
            <person name="Bonette J."/>
            <person name="Campitelli B."/>
            <person name="Daum C."/>
            <person name="Gordon S."/>
            <person name="Gould B."/>
            <person name="Lipzen A."/>
            <person name="MacQueen A."/>
            <person name="Palacio-Mejia J."/>
            <person name="Plott C."/>
            <person name="Shakirov E."/>
            <person name="Shu S."/>
            <person name="Yoshinaga Y."/>
            <person name="Zane M."/>
            <person name="Rokhsar D."/>
            <person name="Grimwood J."/>
            <person name="Schmutz J."/>
            <person name="Juenger T."/>
        </authorList>
    </citation>
    <scope>NUCLEOTIDE SEQUENCE [LARGE SCALE GENOMIC DNA]</scope>
    <source>
        <strain evidence="3">cv. HAL2</strain>
    </source>
</reference>
<feature type="signal peptide" evidence="1">
    <location>
        <begin position="1"/>
        <end position="23"/>
    </location>
</feature>
<keyword evidence="1" id="KW-0732">Signal</keyword>
<protein>
    <recommendedName>
        <fullName evidence="4">Secreted protein</fullName>
    </recommendedName>
</protein>
<dbReference type="Proteomes" id="UP000244336">
    <property type="component" value="Chromosome 2"/>
</dbReference>
<dbReference type="AlphaFoldDB" id="A0A2T7EPW6"/>
<sequence>MVMWWCWLPAATIAPSTPRGGRCSGIGARRLVAMVWAFIATHLQGSCRTISVGGWPLHRLDLTFGHGSSGTTTSHDNFFINS</sequence>